<reference evidence="1" key="1">
    <citation type="submission" date="2014-09" db="EMBL/GenBank/DDBJ databases">
        <authorList>
            <person name="Magalhaes I.L.F."/>
            <person name="Oliveira U."/>
            <person name="Santos F.R."/>
            <person name="Vidigal T.H.D.A."/>
            <person name="Brescovit A.D."/>
            <person name="Santos A.J."/>
        </authorList>
    </citation>
    <scope>NUCLEOTIDE SEQUENCE</scope>
    <source>
        <tissue evidence="1">Shoot tissue taken approximately 20 cm above the soil surface</tissue>
    </source>
</reference>
<dbReference type="AlphaFoldDB" id="A0A0A8Y387"/>
<accession>A0A0A8Y387</accession>
<protein>
    <submittedName>
        <fullName evidence="1">Uncharacterized protein</fullName>
    </submittedName>
</protein>
<evidence type="ECO:0000313" key="1">
    <source>
        <dbReference type="EMBL" id="JAD20249.1"/>
    </source>
</evidence>
<sequence>MHVCCAILKTWAYDALTISCHKDYVVHML</sequence>
<organism evidence="1">
    <name type="scientific">Arundo donax</name>
    <name type="common">Giant reed</name>
    <name type="synonym">Donax arundinaceus</name>
    <dbReference type="NCBI Taxonomy" id="35708"/>
    <lineage>
        <taxon>Eukaryota</taxon>
        <taxon>Viridiplantae</taxon>
        <taxon>Streptophyta</taxon>
        <taxon>Embryophyta</taxon>
        <taxon>Tracheophyta</taxon>
        <taxon>Spermatophyta</taxon>
        <taxon>Magnoliopsida</taxon>
        <taxon>Liliopsida</taxon>
        <taxon>Poales</taxon>
        <taxon>Poaceae</taxon>
        <taxon>PACMAD clade</taxon>
        <taxon>Arundinoideae</taxon>
        <taxon>Arundineae</taxon>
        <taxon>Arundo</taxon>
    </lineage>
</organism>
<dbReference type="EMBL" id="GBRH01277646">
    <property type="protein sequence ID" value="JAD20249.1"/>
    <property type="molecule type" value="Transcribed_RNA"/>
</dbReference>
<reference evidence="1" key="2">
    <citation type="journal article" date="2015" name="Data Brief">
        <title>Shoot transcriptome of the giant reed, Arundo donax.</title>
        <authorList>
            <person name="Barrero R.A."/>
            <person name="Guerrero F.D."/>
            <person name="Moolhuijzen P."/>
            <person name="Goolsby J.A."/>
            <person name="Tidwell J."/>
            <person name="Bellgard S.E."/>
            <person name="Bellgard M.I."/>
        </authorList>
    </citation>
    <scope>NUCLEOTIDE SEQUENCE</scope>
    <source>
        <tissue evidence="1">Shoot tissue taken approximately 20 cm above the soil surface</tissue>
    </source>
</reference>
<name>A0A0A8Y387_ARUDO</name>
<proteinExistence type="predicted"/>